<dbReference type="Proteomes" id="UP001500582">
    <property type="component" value="Unassembled WGS sequence"/>
</dbReference>
<gene>
    <name evidence="5" type="ORF">GCM10023149_14380</name>
</gene>
<dbReference type="RefSeq" id="WP_345210343.1">
    <property type="nucleotide sequence ID" value="NZ_BAABFT010000003.1"/>
</dbReference>
<feature type="domain" description="HTH araC/xylS-type" evidence="4">
    <location>
        <begin position="191"/>
        <end position="289"/>
    </location>
</feature>
<dbReference type="PROSITE" id="PS01124">
    <property type="entry name" value="HTH_ARAC_FAMILY_2"/>
    <property type="match status" value="1"/>
</dbReference>
<dbReference type="PANTHER" id="PTHR43280">
    <property type="entry name" value="ARAC-FAMILY TRANSCRIPTIONAL REGULATOR"/>
    <property type="match status" value="1"/>
</dbReference>
<evidence type="ECO:0000313" key="5">
    <source>
        <dbReference type="EMBL" id="GAA4317028.1"/>
    </source>
</evidence>
<dbReference type="SUPFAM" id="SSF46689">
    <property type="entry name" value="Homeodomain-like"/>
    <property type="match status" value="2"/>
</dbReference>
<sequence>MINFFKYLPVSKEDEDWGLTVLNAGCTHIEATNDYPFKNHPAHHNFNWSSWRILQEYQIIYITNGQGVFESENFKQTTIKAGTLIVLFPNERHRYKPDNHTGWDEYWVGIKGDIIDNLLRSGYVKPESPCLYIGFNESVFNLYNCIIENTKLEKPGYQPLISGAVLHLIGTCHALTKQSAAGNKEEEHIINKSRLLFRANISNAYSPEQAAHELNVGYSWFRKLFKNYTGLSPGQYYLQLKIDKAKDLLSNSNVPIKEISIELNFESSFYFSKIFKEKTGLKPTEYRKLSHDLL</sequence>
<dbReference type="SMART" id="SM00342">
    <property type="entry name" value="HTH_ARAC"/>
    <property type="match status" value="1"/>
</dbReference>
<evidence type="ECO:0000259" key="4">
    <source>
        <dbReference type="PROSITE" id="PS01124"/>
    </source>
</evidence>
<dbReference type="PRINTS" id="PR00032">
    <property type="entry name" value="HTHARAC"/>
</dbReference>
<evidence type="ECO:0000256" key="3">
    <source>
        <dbReference type="ARBA" id="ARBA00023163"/>
    </source>
</evidence>
<dbReference type="Gene3D" id="2.60.120.280">
    <property type="entry name" value="Regulatory protein AraC"/>
    <property type="match status" value="1"/>
</dbReference>
<proteinExistence type="predicted"/>
<dbReference type="Gene3D" id="1.10.10.60">
    <property type="entry name" value="Homeodomain-like"/>
    <property type="match status" value="2"/>
</dbReference>
<dbReference type="InterPro" id="IPR018060">
    <property type="entry name" value="HTH_AraC"/>
</dbReference>
<dbReference type="Pfam" id="PF12833">
    <property type="entry name" value="HTH_18"/>
    <property type="match status" value="1"/>
</dbReference>
<comment type="caution">
    <text evidence="5">The sequence shown here is derived from an EMBL/GenBank/DDBJ whole genome shotgun (WGS) entry which is preliminary data.</text>
</comment>
<evidence type="ECO:0000313" key="6">
    <source>
        <dbReference type="Proteomes" id="UP001500582"/>
    </source>
</evidence>
<evidence type="ECO:0000256" key="2">
    <source>
        <dbReference type="ARBA" id="ARBA00023125"/>
    </source>
</evidence>
<evidence type="ECO:0000256" key="1">
    <source>
        <dbReference type="ARBA" id="ARBA00023015"/>
    </source>
</evidence>
<dbReference type="InterPro" id="IPR020449">
    <property type="entry name" value="Tscrpt_reg_AraC-type_HTH"/>
</dbReference>
<accession>A0ABP8G3Z3</accession>
<keyword evidence="6" id="KW-1185">Reference proteome</keyword>
<dbReference type="SUPFAM" id="SSF51215">
    <property type="entry name" value="Regulatory protein AraC"/>
    <property type="match status" value="1"/>
</dbReference>
<dbReference type="InterPro" id="IPR037923">
    <property type="entry name" value="HTH-like"/>
</dbReference>
<dbReference type="InterPro" id="IPR009057">
    <property type="entry name" value="Homeodomain-like_sf"/>
</dbReference>
<keyword evidence="2" id="KW-0238">DNA-binding</keyword>
<organism evidence="5 6">
    <name type="scientific">Mucilaginibacter gynuensis</name>
    <dbReference type="NCBI Taxonomy" id="1302236"/>
    <lineage>
        <taxon>Bacteria</taxon>
        <taxon>Pseudomonadati</taxon>
        <taxon>Bacteroidota</taxon>
        <taxon>Sphingobacteriia</taxon>
        <taxon>Sphingobacteriales</taxon>
        <taxon>Sphingobacteriaceae</taxon>
        <taxon>Mucilaginibacter</taxon>
    </lineage>
</organism>
<dbReference type="Pfam" id="PF02311">
    <property type="entry name" value="AraC_binding"/>
    <property type="match status" value="1"/>
</dbReference>
<dbReference type="InterPro" id="IPR003313">
    <property type="entry name" value="AraC-bd"/>
</dbReference>
<keyword evidence="3" id="KW-0804">Transcription</keyword>
<name>A0ABP8G3Z3_9SPHI</name>
<keyword evidence="1" id="KW-0805">Transcription regulation</keyword>
<protein>
    <submittedName>
        <fullName evidence="5">AraC family transcriptional regulator</fullName>
    </submittedName>
</protein>
<dbReference type="InterPro" id="IPR018062">
    <property type="entry name" value="HTH_AraC-typ_CS"/>
</dbReference>
<dbReference type="PROSITE" id="PS00041">
    <property type="entry name" value="HTH_ARAC_FAMILY_1"/>
    <property type="match status" value="1"/>
</dbReference>
<dbReference type="PANTHER" id="PTHR43280:SF30">
    <property type="entry name" value="MMSAB OPERON REGULATORY PROTEIN"/>
    <property type="match status" value="1"/>
</dbReference>
<dbReference type="EMBL" id="BAABFT010000003">
    <property type="protein sequence ID" value="GAA4317028.1"/>
    <property type="molecule type" value="Genomic_DNA"/>
</dbReference>
<reference evidence="6" key="1">
    <citation type="journal article" date="2019" name="Int. J. Syst. Evol. Microbiol.">
        <title>The Global Catalogue of Microorganisms (GCM) 10K type strain sequencing project: providing services to taxonomists for standard genome sequencing and annotation.</title>
        <authorList>
            <consortium name="The Broad Institute Genomics Platform"/>
            <consortium name="The Broad Institute Genome Sequencing Center for Infectious Disease"/>
            <person name="Wu L."/>
            <person name="Ma J."/>
        </authorList>
    </citation>
    <scope>NUCLEOTIDE SEQUENCE [LARGE SCALE GENOMIC DNA]</scope>
    <source>
        <strain evidence="6">JCM 17705</strain>
    </source>
</reference>